<reference evidence="1 2" key="1">
    <citation type="submission" date="2014-07" db="EMBL/GenBank/DDBJ databases">
        <title>Draft genome sequence of Thalassospira profundimaris S25-3-2.</title>
        <authorList>
            <person name="Lai Q."/>
            <person name="Shao Z."/>
        </authorList>
    </citation>
    <scope>NUCLEOTIDE SEQUENCE [LARGE SCALE GENOMIC DNA]</scope>
    <source>
        <strain evidence="1 2">S25-3-2</strain>
    </source>
</reference>
<accession>A0A367X3V1</accession>
<protein>
    <recommendedName>
        <fullName evidence="3">Squalene cyclase C-terminal domain-containing protein</fullName>
    </recommendedName>
</protein>
<dbReference type="AlphaFoldDB" id="A0A367X3V1"/>
<organism evidence="1 2">
    <name type="scientific">Thalassospira profundimaris</name>
    <dbReference type="NCBI Taxonomy" id="502049"/>
    <lineage>
        <taxon>Bacteria</taxon>
        <taxon>Pseudomonadati</taxon>
        <taxon>Pseudomonadota</taxon>
        <taxon>Alphaproteobacteria</taxon>
        <taxon>Rhodospirillales</taxon>
        <taxon>Thalassospiraceae</taxon>
        <taxon>Thalassospira</taxon>
    </lineage>
</organism>
<sequence length="394" mass="44150">MPEPVMFSPAEYRALRDMRDRVWQQMAQQDYAGADPFDGLESRFFAQSPFVSSRLARLVWLQAMKHAPQMVRNRAGIAPLLTPKTLALLLGAGSGVPVGNWQTEFAGFDGDVLTRDFTRQLLTLRNEDGGWGYPFAWQARAFYAGRGQSNAIVTCFVVDGLVQGGKLPPDHPALQAAATFLRRELWREQGGATDGGYFAYIAHSDAEIHNVSLWGAWILQMLCPGNALSPVALQRVLDRQQEDGSWAYGTRSHHRFVDGFHTGYILDLLHRFKGTGTSPVDVTLALDRGWRFYRRSCFDDDGIPRSFAGKTGYLDSHAVAQAMATLRRFGDRAGAAHVARFAMRDLFDAKRGVFYAGIGRIGQDRRVFMRWTQAWMVWAFSMMLADAPPDAERM</sequence>
<dbReference type="Gene3D" id="1.50.10.20">
    <property type="match status" value="1"/>
</dbReference>
<evidence type="ECO:0000313" key="1">
    <source>
        <dbReference type="EMBL" id="RCK48335.1"/>
    </source>
</evidence>
<dbReference type="EMBL" id="JPWH01000011">
    <property type="protein sequence ID" value="RCK48335.1"/>
    <property type="molecule type" value="Genomic_DNA"/>
</dbReference>
<dbReference type="SUPFAM" id="SSF48239">
    <property type="entry name" value="Terpenoid cyclases/Protein prenyltransferases"/>
    <property type="match status" value="1"/>
</dbReference>
<name>A0A367X3V1_9PROT</name>
<comment type="caution">
    <text evidence="1">The sequence shown here is derived from an EMBL/GenBank/DDBJ whole genome shotgun (WGS) entry which is preliminary data.</text>
</comment>
<evidence type="ECO:0008006" key="3">
    <source>
        <dbReference type="Google" id="ProtNLM"/>
    </source>
</evidence>
<dbReference type="Proteomes" id="UP000252517">
    <property type="component" value="Unassembled WGS sequence"/>
</dbReference>
<proteinExistence type="predicted"/>
<gene>
    <name evidence="1" type="ORF">TH25_14865</name>
</gene>
<dbReference type="InterPro" id="IPR008930">
    <property type="entry name" value="Terpenoid_cyclase/PrenylTrfase"/>
</dbReference>
<evidence type="ECO:0000313" key="2">
    <source>
        <dbReference type="Proteomes" id="UP000252517"/>
    </source>
</evidence>
<dbReference type="RefSeq" id="WP_258549157.1">
    <property type="nucleotide sequence ID" value="NZ_JPWH01000011.1"/>
</dbReference>